<sequence length="164" mass="17626">MLLAPQLFRNGMNENGGWVSPVASSAFSAPDEHVSMTTEQVAENIKEVIAVWRGLKSYGLRTKNGAGLVHGSPRSPLPRESPPARPPPEDLEGGARAAAEPIRWDSYGGEEVAAGCPSRARREVEEEEGIVGEVVVGCVTCRFGVHRYPVVPSNHPCKSKLLKS</sequence>
<dbReference type="OMA" id="HPCKSKL"/>
<organism evidence="2">
    <name type="scientific">Oryza nivara</name>
    <name type="common">Indian wild rice</name>
    <name type="synonym">Oryza sativa f. spontanea</name>
    <dbReference type="NCBI Taxonomy" id="4536"/>
    <lineage>
        <taxon>Eukaryota</taxon>
        <taxon>Viridiplantae</taxon>
        <taxon>Streptophyta</taxon>
        <taxon>Embryophyta</taxon>
        <taxon>Tracheophyta</taxon>
        <taxon>Spermatophyta</taxon>
        <taxon>Magnoliopsida</taxon>
        <taxon>Liliopsida</taxon>
        <taxon>Poales</taxon>
        <taxon>Poaceae</taxon>
        <taxon>BOP clade</taxon>
        <taxon>Oryzoideae</taxon>
        <taxon>Oryzeae</taxon>
        <taxon>Oryzinae</taxon>
        <taxon>Oryza</taxon>
    </lineage>
</organism>
<dbReference type="Proteomes" id="UP000006591">
    <property type="component" value="Chromosome 1"/>
</dbReference>
<protein>
    <submittedName>
        <fullName evidence="2">Uncharacterized protein</fullName>
    </submittedName>
</protein>
<evidence type="ECO:0000256" key="1">
    <source>
        <dbReference type="SAM" id="MobiDB-lite"/>
    </source>
</evidence>
<dbReference type="HOGENOM" id="CLU_1655018_0_0_1"/>
<name>A0A0E0FX90_ORYNI</name>
<reference evidence="2" key="1">
    <citation type="submission" date="2015-04" db="UniProtKB">
        <authorList>
            <consortium name="EnsemblPlants"/>
        </authorList>
    </citation>
    <scope>IDENTIFICATION</scope>
    <source>
        <strain evidence="2">SL10</strain>
    </source>
</reference>
<dbReference type="EnsemblPlants" id="ONIVA01G46060.1">
    <property type="protein sequence ID" value="ONIVA01G46060.1"/>
    <property type="gene ID" value="ONIVA01G46060"/>
</dbReference>
<reference evidence="2" key="2">
    <citation type="submission" date="2018-04" db="EMBL/GenBank/DDBJ databases">
        <title>OnivRS2 (Oryza nivara Reference Sequence Version 2).</title>
        <authorList>
            <person name="Zhang J."/>
            <person name="Kudrna D."/>
            <person name="Lee S."/>
            <person name="Talag J."/>
            <person name="Rajasekar S."/>
            <person name="Welchert J."/>
            <person name="Hsing Y.-I."/>
            <person name="Wing R.A."/>
        </authorList>
    </citation>
    <scope>NUCLEOTIDE SEQUENCE [LARGE SCALE GENOMIC DNA]</scope>
</reference>
<keyword evidence="3" id="KW-1185">Reference proteome</keyword>
<dbReference type="Gramene" id="ONIVA01G46060.1">
    <property type="protein sequence ID" value="ONIVA01G46060.1"/>
    <property type="gene ID" value="ONIVA01G46060"/>
</dbReference>
<evidence type="ECO:0000313" key="2">
    <source>
        <dbReference type="EnsemblPlants" id="ONIVA01G46060.1"/>
    </source>
</evidence>
<feature type="compositionally biased region" description="Pro residues" evidence="1">
    <location>
        <begin position="75"/>
        <end position="86"/>
    </location>
</feature>
<feature type="region of interest" description="Disordered" evidence="1">
    <location>
        <begin position="63"/>
        <end position="102"/>
    </location>
</feature>
<accession>A0A0E0FX90</accession>
<dbReference type="AlphaFoldDB" id="A0A0E0FX90"/>
<proteinExistence type="predicted"/>
<evidence type="ECO:0000313" key="3">
    <source>
        <dbReference type="Proteomes" id="UP000006591"/>
    </source>
</evidence>